<sequence length="237" mass="25366">MRPLAGTGAERGTGAKPDVDAGVEPGTTAQPSTGAEPGMRPLAVAGAWEFSLRPHHDERGTFAEWYSPDAVEQATGARLPVALAGASVSRKGVIRGVHFVRTPPGQARYVTCVAGEVLDFTVDLREGSPTFGRWDAVRLGPDHWRAVLLTEGLGHAFVALTDRATVLYLCSAPYRPELERTVHPLDPDLALPWPAAADARTLSERDAAAPSLREAARLGLLPRCPPHTPHDTVRRPT</sequence>
<evidence type="ECO:0000256" key="5">
    <source>
        <dbReference type="SAM" id="MobiDB-lite"/>
    </source>
</evidence>
<dbReference type="GO" id="GO:0005829">
    <property type="term" value="C:cytosol"/>
    <property type="evidence" value="ECO:0007669"/>
    <property type="project" value="TreeGrafter"/>
</dbReference>
<comment type="caution">
    <text evidence="6">The sequence shown here is derived from an EMBL/GenBank/DDBJ whole genome shotgun (WGS) entry which is preliminary data.</text>
</comment>
<comment type="similarity">
    <text evidence="1">Belongs to the dTDP-4-dehydrorhamnose 3,5-epimerase family.</text>
</comment>
<keyword evidence="2" id="KW-0413">Isomerase</keyword>
<reference evidence="6" key="1">
    <citation type="journal article" date="2014" name="Int. J. Syst. Evol. Microbiol.">
        <title>Complete genome sequence of Corynebacterium casei LMG S-19264T (=DSM 44701T), isolated from a smear-ripened cheese.</title>
        <authorList>
            <consortium name="US DOE Joint Genome Institute (JGI-PGF)"/>
            <person name="Walter F."/>
            <person name="Albersmeier A."/>
            <person name="Kalinowski J."/>
            <person name="Ruckert C."/>
        </authorList>
    </citation>
    <scope>NUCLEOTIDE SEQUENCE</scope>
    <source>
        <strain evidence="6">JCM 4790</strain>
    </source>
</reference>
<dbReference type="Proteomes" id="UP000619244">
    <property type="component" value="Unassembled WGS sequence"/>
</dbReference>
<dbReference type="PANTHER" id="PTHR21047">
    <property type="entry name" value="DTDP-6-DEOXY-D-GLUCOSE-3,5 EPIMERASE"/>
    <property type="match status" value="1"/>
</dbReference>
<feature type="region of interest" description="Disordered" evidence="5">
    <location>
        <begin position="1"/>
        <end position="38"/>
    </location>
</feature>
<dbReference type="GO" id="GO:0019305">
    <property type="term" value="P:dTDP-rhamnose biosynthetic process"/>
    <property type="evidence" value="ECO:0007669"/>
    <property type="project" value="TreeGrafter"/>
</dbReference>
<evidence type="ECO:0000313" key="6">
    <source>
        <dbReference type="EMBL" id="GGX79800.1"/>
    </source>
</evidence>
<organism evidence="6 7">
    <name type="scientific">Streptomyces minutiscleroticus</name>
    <dbReference type="NCBI Taxonomy" id="68238"/>
    <lineage>
        <taxon>Bacteria</taxon>
        <taxon>Bacillati</taxon>
        <taxon>Actinomycetota</taxon>
        <taxon>Actinomycetes</taxon>
        <taxon>Kitasatosporales</taxon>
        <taxon>Streptomycetaceae</taxon>
        <taxon>Streptomyces</taxon>
    </lineage>
</organism>
<dbReference type="Pfam" id="PF00908">
    <property type="entry name" value="dTDP_sugar_isom"/>
    <property type="match status" value="1"/>
</dbReference>
<name>A0A918NLW2_9ACTN</name>
<dbReference type="SUPFAM" id="SSF51182">
    <property type="entry name" value="RmlC-like cupins"/>
    <property type="match status" value="1"/>
</dbReference>
<dbReference type="PANTHER" id="PTHR21047:SF2">
    <property type="entry name" value="THYMIDINE DIPHOSPHO-4-KETO-RHAMNOSE 3,5-EPIMERASE"/>
    <property type="match status" value="1"/>
</dbReference>
<dbReference type="RefSeq" id="WP_308435186.1">
    <property type="nucleotide sequence ID" value="NZ_BMVU01000017.1"/>
</dbReference>
<feature type="active site" description="Proton donor" evidence="3">
    <location>
        <position position="168"/>
    </location>
</feature>
<dbReference type="InterPro" id="IPR000888">
    <property type="entry name" value="RmlC-like"/>
</dbReference>
<gene>
    <name evidence="6" type="primary">rmlC</name>
    <name evidence="6" type="ORF">GCM10010358_37600</name>
</gene>
<evidence type="ECO:0000256" key="1">
    <source>
        <dbReference type="ARBA" id="ARBA00010154"/>
    </source>
</evidence>
<dbReference type="GO" id="GO:0008830">
    <property type="term" value="F:dTDP-4-dehydrorhamnose 3,5-epimerase activity"/>
    <property type="evidence" value="ECO:0007669"/>
    <property type="project" value="InterPro"/>
</dbReference>
<dbReference type="GO" id="GO:0000271">
    <property type="term" value="P:polysaccharide biosynthetic process"/>
    <property type="evidence" value="ECO:0007669"/>
    <property type="project" value="TreeGrafter"/>
</dbReference>
<evidence type="ECO:0000256" key="3">
    <source>
        <dbReference type="PIRSR" id="PIRSR600888-1"/>
    </source>
</evidence>
<reference evidence="6" key="2">
    <citation type="submission" date="2020-09" db="EMBL/GenBank/DDBJ databases">
        <authorList>
            <person name="Sun Q."/>
            <person name="Ohkuma M."/>
        </authorList>
    </citation>
    <scope>NUCLEOTIDE SEQUENCE</scope>
    <source>
        <strain evidence="6">JCM 4790</strain>
    </source>
</reference>
<evidence type="ECO:0000256" key="2">
    <source>
        <dbReference type="ARBA" id="ARBA00023235"/>
    </source>
</evidence>
<protein>
    <submittedName>
        <fullName evidence="6">dTDP-4-dehydrorhamnose 3,5-epimerase</fullName>
    </submittedName>
</protein>
<dbReference type="InterPro" id="IPR011051">
    <property type="entry name" value="RmlC_Cupin_sf"/>
</dbReference>
<keyword evidence="7" id="KW-1185">Reference proteome</keyword>
<feature type="site" description="Participates in a stacking interaction with the thymidine ring of dTDP-4-oxo-6-deoxyglucose" evidence="4">
    <location>
        <position position="174"/>
    </location>
</feature>
<evidence type="ECO:0000256" key="4">
    <source>
        <dbReference type="PIRSR" id="PIRSR600888-3"/>
    </source>
</evidence>
<dbReference type="EMBL" id="BMVU01000017">
    <property type="protein sequence ID" value="GGX79800.1"/>
    <property type="molecule type" value="Genomic_DNA"/>
</dbReference>
<dbReference type="CDD" id="cd00438">
    <property type="entry name" value="cupin_RmlC"/>
    <property type="match status" value="1"/>
</dbReference>
<proteinExistence type="inferred from homology"/>
<dbReference type="Gene3D" id="2.60.120.10">
    <property type="entry name" value="Jelly Rolls"/>
    <property type="match status" value="1"/>
</dbReference>
<dbReference type="AlphaFoldDB" id="A0A918NLW2"/>
<dbReference type="InterPro" id="IPR014710">
    <property type="entry name" value="RmlC-like_jellyroll"/>
</dbReference>
<accession>A0A918NLW2</accession>
<feature type="active site" description="Proton acceptor" evidence="3">
    <location>
        <position position="98"/>
    </location>
</feature>
<evidence type="ECO:0000313" key="7">
    <source>
        <dbReference type="Proteomes" id="UP000619244"/>
    </source>
</evidence>